<dbReference type="Gene3D" id="1.10.260.40">
    <property type="entry name" value="lambda repressor-like DNA-binding domains"/>
    <property type="match status" value="1"/>
</dbReference>
<dbReference type="GO" id="GO:0001046">
    <property type="term" value="F:core promoter sequence-specific DNA binding"/>
    <property type="evidence" value="ECO:0007669"/>
    <property type="project" value="TreeGrafter"/>
</dbReference>
<evidence type="ECO:0000259" key="1">
    <source>
        <dbReference type="PROSITE" id="PS50943"/>
    </source>
</evidence>
<dbReference type="InterPro" id="IPR010982">
    <property type="entry name" value="Lambda_DNA-bd_dom_sf"/>
</dbReference>
<evidence type="ECO:0000313" key="3">
    <source>
        <dbReference type="Proteomes" id="UP000664034"/>
    </source>
</evidence>
<dbReference type="PANTHER" id="PTHR40455:SF1">
    <property type="entry name" value="ANTITOXIN HIGA"/>
    <property type="match status" value="1"/>
</dbReference>
<dbReference type="Proteomes" id="UP000664034">
    <property type="component" value="Unassembled WGS sequence"/>
</dbReference>
<keyword evidence="3" id="KW-1185">Reference proteome</keyword>
<feature type="domain" description="HTH cro/C1-type" evidence="1">
    <location>
        <begin position="63"/>
        <end position="116"/>
    </location>
</feature>
<reference evidence="2" key="1">
    <citation type="submission" date="2021-03" db="EMBL/GenBank/DDBJ databases">
        <title>Fibrella sp. HMF5335 genome sequencing and assembly.</title>
        <authorList>
            <person name="Kang H."/>
            <person name="Kim H."/>
            <person name="Bae S."/>
            <person name="Joh K."/>
        </authorList>
    </citation>
    <scope>NUCLEOTIDE SEQUENCE</scope>
    <source>
        <strain evidence="2">HMF5335</strain>
    </source>
</reference>
<dbReference type="PANTHER" id="PTHR40455">
    <property type="entry name" value="ANTITOXIN HIGA"/>
    <property type="match status" value="1"/>
</dbReference>
<accession>A0A939GG52</accession>
<evidence type="ECO:0000313" key="2">
    <source>
        <dbReference type="EMBL" id="MBO0936875.1"/>
    </source>
</evidence>
<dbReference type="SMART" id="SM00530">
    <property type="entry name" value="HTH_XRE"/>
    <property type="match status" value="1"/>
</dbReference>
<dbReference type="AlphaFoldDB" id="A0A939GG52"/>
<dbReference type="SUPFAM" id="SSF47413">
    <property type="entry name" value="lambda repressor-like DNA-binding domains"/>
    <property type="match status" value="1"/>
</dbReference>
<organism evidence="2 3">
    <name type="scientific">Fibrella rubiginis</name>
    <dbReference type="NCBI Taxonomy" id="2817060"/>
    <lineage>
        <taxon>Bacteria</taxon>
        <taxon>Pseudomonadati</taxon>
        <taxon>Bacteroidota</taxon>
        <taxon>Cytophagia</taxon>
        <taxon>Cytophagales</taxon>
        <taxon>Spirosomataceae</taxon>
        <taxon>Fibrella</taxon>
    </lineage>
</organism>
<dbReference type="CDD" id="cd00093">
    <property type="entry name" value="HTH_XRE"/>
    <property type="match status" value="1"/>
</dbReference>
<dbReference type="EMBL" id="JAFMYV010000004">
    <property type="protein sequence ID" value="MBO0936875.1"/>
    <property type="molecule type" value="Genomic_DNA"/>
</dbReference>
<dbReference type="GO" id="GO:0006355">
    <property type="term" value="P:regulation of DNA-templated transcription"/>
    <property type="evidence" value="ECO:0007669"/>
    <property type="project" value="InterPro"/>
</dbReference>
<dbReference type="InterPro" id="IPR001387">
    <property type="entry name" value="Cro/C1-type_HTH"/>
</dbReference>
<gene>
    <name evidence="2" type="ORF">J2I47_09995</name>
</gene>
<protein>
    <submittedName>
        <fullName evidence="2">Helix-turn-helix domain-containing protein</fullName>
    </submittedName>
</protein>
<dbReference type="InterPro" id="IPR039060">
    <property type="entry name" value="Antitox_HigA"/>
</dbReference>
<dbReference type="PROSITE" id="PS50943">
    <property type="entry name" value="HTH_CROC1"/>
    <property type="match status" value="1"/>
</dbReference>
<sequence>MITIQKPIRTEAEYDEALVELDKVWEAKMHTPEGDLKEVLVLLIDDYENKHHPILPLSPVEAIKYQMEERGLSQQDVAPYFGGKNRVSEVLNGKRGLTLKMVRDISKHLNIPPAVLLSI</sequence>
<dbReference type="RefSeq" id="WP_207364433.1">
    <property type="nucleotide sequence ID" value="NZ_JAFMYV010000004.1"/>
</dbReference>
<dbReference type="Pfam" id="PF01381">
    <property type="entry name" value="HTH_3"/>
    <property type="match status" value="1"/>
</dbReference>
<comment type="caution">
    <text evidence="2">The sequence shown here is derived from an EMBL/GenBank/DDBJ whole genome shotgun (WGS) entry which is preliminary data.</text>
</comment>
<name>A0A939GG52_9BACT</name>
<proteinExistence type="predicted"/>